<dbReference type="EMBL" id="CM039174">
    <property type="protein sequence ID" value="KAH9757127.1"/>
    <property type="molecule type" value="Genomic_DNA"/>
</dbReference>
<keyword evidence="2" id="KW-1185">Reference proteome</keyword>
<sequence>MSFLRPSALHQFLITCLSVRWMPCESWGFLRWPGLDGSLKILIGLLLWSTFSEIRFIPSSSMYPTLRIGDRIIVEKASYYFRNPSIHDIVTFRAPFQVRDGSLYVNGIAQNEDFIAEHPKYTSDLTYVPVGYVYVLGDNRNNSFDSHVWLSGWDGAANSWFLTRFSVTIHVLLVCSLFYMFTCCRVENANRRVNSKRRCCNCKGSLVNSQRHTPILSTFPFPFNDSATNRIQQVDMVMNQCE</sequence>
<evidence type="ECO:0000313" key="2">
    <source>
        <dbReference type="Proteomes" id="UP000829398"/>
    </source>
</evidence>
<comment type="caution">
    <text evidence="1">The sequence shown here is derived from an EMBL/GenBank/DDBJ whole genome shotgun (WGS) entry which is preliminary data.</text>
</comment>
<organism evidence="1 2">
    <name type="scientific">Citrus sinensis</name>
    <name type="common">Sweet orange</name>
    <name type="synonym">Citrus aurantium var. sinensis</name>
    <dbReference type="NCBI Taxonomy" id="2711"/>
    <lineage>
        <taxon>Eukaryota</taxon>
        <taxon>Viridiplantae</taxon>
        <taxon>Streptophyta</taxon>
        <taxon>Embryophyta</taxon>
        <taxon>Tracheophyta</taxon>
        <taxon>Spermatophyta</taxon>
        <taxon>Magnoliopsida</taxon>
        <taxon>eudicotyledons</taxon>
        <taxon>Gunneridae</taxon>
        <taxon>Pentapetalae</taxon>
        <taxon>rosids</taxon>
        <taxon>malvids</taxon>
        <taxon>Sapindales</taxon>
        <taxon>Rutaceae</taxon>
        <taxon>Aurantioideae</taxon>
        <taxon>Citrus</taxon>
    </lineage>
</organism>
<reference evidence="2" key="1">
    <citation type="journal article" date="2023" name="Hortic. Res.">
        <title>A chromosome-level phased genome enabling allele-level studies in sweet orange: a case study on citrus Huanglongbing tolerance.</title>
        <authorList>
            <person name="Wu B."/>
            <person name="Yu Q."/>
            <person name="Deng Z."/>
            <person name="Duan Y."/>
            <person name="Luo F."/>
            <person name="Gmitter F. Jr."/>
        </authorList>
    </citation>
    <scope>NUCLEOTIDE SEQUENCE [LARGE SCALE GENOMIC DNA]</scope>
    <source>
        <strain evidence="2">cv. Valencia</strain>
    </source>
</reference>
<evidence type="ECO:0000313" key="1">
    <source>
        <dbReference type="EMBL" id="KAH9757127.1"/>
    </source>
</evidence>
<gene>
    <name evidence="1" type="ORF">KPL71_016297</name>
</gene>
<accession>A0ACB8KRS9</accession>
<name>A0ACB8KRS9_CITSI</name>
<dbReference type="Proteomes" id="UP000829398">
    <property type="component" value="Chromosome 5"/>
</dbReference>
<proteinExistence type="predicted"/>
<protein>
    <submittedName>
        <fullName evidence="1">Peptidase S26 domain-containing protein</fullName>
    </submittedName>
</protein>